<evidence type="ECO:0000256" key="1">
    <source>
        <dbReference type="SAM" id="MobiDB-lite"/>
    </source>
</evidence>
<protein>
    <submittedName>
        <fullName evidence="2">Uncharacterized protein</fullName>
    </submittedName>
</protein>
<proteinExistence type="predicted"/>
<dbReference type="EMBL" id="GBXM01001794">
    <property type="protein sequence ID" value="JAI06784.1"/>
    <property type="molecule type" value="Transcribed_RNA"/>
</dbReference>
<evidence type="ECO:0000313" key="2">
    <source>
        <dbReference type="EMBL" id="JAI06784.1"/>
    </source>
</evidence>
<organism evidence="2">
    <name type="scientific">Anguilla anguilla</name>
    <name type="common">European freshwater eel</name>
    <name type="synonym">Muraena anguilla</name>
    <dbReference type="NCBI Taxonomy" id="7936"/>
    <lineage>
        <taxon>Eukaryota</taxon>
        <taxon>Metazoa</taxon>
        <taxon>Chordata</taxon>
        <taxon>Craniata</taxon>
        <taxon>Vertebrata</taxon>
        <taxon>Euteleostomi</taxon>
        <taxon>Actinopterygii</taxon>
        <taxon>Neopterygii</taxon>
        <taxon>Teleostei</taxon>
        <taxon>Anguilliformes</taxon>
        <taxon>Anguillidae</taxon>
        <taxon>Anguilla</taxon>
    </lineage>
</organism>
<dbReference type="AlphaFoldDB" id="A0A0E9XYM4"/>
<feature type="compositionally biased region" description="Basic residues" evidence="1">
    <location>
        <begin position="1"/>
        <end position="11"/>
    </location>
</feature>
<name>A0A0E9XYM4_ANGAN</name>
<feature type="region of interest" description="Disordered" evidence="1">
    <location>
        <begin position="1"/>
        <end position="23"/>
    </location>
</feature>
<accession>A0A0E9XYM4</accession>
<sequence length="23" mass="2727">MMRQPKYKRNKDKGGSNPQPLRP</sequence>
<reference evidence="2" key="1">
    <citation type="submission" date="2014-11" db="EMBL/GenBank/DDBJ databases">
        <authorList>
            <person name="Amaro Gonzalez C."/>
        </authorList>
    </citation>
    <scope>NUCLEOTIDE SEQUENCE</scope>
</reference>
<reference evidence="2" key="2">
    <citation type="journal article" date="2015" name="Fish Shellfish Immunol.">
        <title>Early steps in the European eel (Anguilla anguilla)-Vibrio vulnificus interaction in the gills: Role of the RtxA13 toxin.</title>
        <authorList>
            <person name="Callol A."/>
            <person name="Pajuelo D."/>
            <person name="Ebbesson L."/>
            <person name="Teles M."/>
            <person name="MacKenzie S."/>
            <person name="Amaro C."/>
        </authorList>
    </citation>
    <scope>NUCLEOTIDE SEQUENCE</scope>
</reference>